<dbReference type="Pfam" id="PF00753">
    <property type="entry name" value="Lactamase_B"/>
    <property type="match status" value="1"/>
</dbReference>
<dbReference type="InterPro" id="IPR050855">
    <property type="entry name" value="NDM-1-like"/>
</dbReference>
<protein>
    <submittedName>
        <fullName evidence="2">MBL fold metallo-hydrolase</fullName>
    </submittedName>
</protein>
<dbReference type="SUPFAM" id="SSF56281">
    <property type="entry name" value="Metallo-hydrolase/oxidoreductase"/>
    <property type="match status" value="1"/>
</dbReference>
<dbReference type="Gene3D" id="3.60.15.10">
    <property type="entry name" value="Ribonuclease Z/Hydroxyacylglutathione hydrolase-like"/>
    <property type="match status" value="1"/>
</dbReference>
<dbReference type="PANTHER" id="PTHR42951:SF17">
    <property type="entry name" value="METALLO-BETA-LACTAMASE DOMAIN-CONTAINING PROTEIN"/>
    <property type="match status" value="1"/>
</dbReference>
<dbReference type="InterPro" id="IPR036866">
    <property type="entry name" value="RibonucZ/Hydroxyglut_hydro"/>
</dbReference>
<dbReference type="SMART" id="SM00849">
    <property type="entry name" value="Lactamase_B"/>
    <property type="match status" value="1"/>
</dbReference>
<dbReference type="AlphaFoldDB" id="A0A971M2R0"/>
<accession>A0A971M2R0</accession>
<name>A0A971M2R0_9BACT</name>
<dbReference type="PANTHER" id="PTHR42951">
    <property type="entry name" value="METALLO-BETA-LACTAMASE DOMAIN-CONTAINING"/>
    <property type="match status" value="1"/>
</dbReference>
<evidence type="ECO:0000313" key="3">
    <source>
        <dbReference type="Proteomes" id="UP000777265"/>
    </source>
</evidence>
<evidence type="ECO:0000313" key="2">
    <source>
        <dbReference type="EMBL" id="NLW34575.1"/>
    </source>
</evidence>
<evidence type="ECO:0000259" key="1">
    <source>
        <dbReference type="SMART" id="SM00849"/>
    </source>
</evidence>
<feature type="domain" description="Metallo-beta-lactamase" evidence="1">
    <location>
        <begin position="20"/>
        <end position="223"/>
    </location>
</feature>
<dbReference type="Proteomes" id="UP000777265">
    <property type="component" value="Unassembled WGS sequence"/>
</dbReference>
<dbReference type="EMBL" id="JAAYEE010000067">
    <property type="protein sequence ID" value="NLW34575.1"/>
    <property type="molecule type" value="Genomic_DNA"/>
</dbReference>
<proteinExistence type="predicted"/>
<dbReference type="InterPro" id="IPR001279">
    <property type="entry name" value="Metallo-B-lactamas"/>
</dbReference>
<reference evidence="2" key="2">
    <citation type="submission" date="2020-01" db="EMBL/GenBank/DDBJ databases">
        <authorList>
            <person name="Campanaro S."/>
        </authorList>
    </citation>
    <scope>NUCLEOTIDE SEQUENCE</scope>
    <source>
        <strain evidence="2">AS06rmzACSIP_7</strain>
    </source>
</reference>
<comment type="caution">
    <text evidence="2">The sequence shown here is derived from an EMBL/GenBank/DDBJ whole genome shotgun (WGS) entry which is preliminary data.</text>
</comment>
<gene>
    <name evidence="2" type="ORF">GXY80_03700</name>
</gene>
<organism evidence="2 3">
    <name type="scientific">Syntrophorhabdus aromaticivorans</name>
    <dbReference type="NCBI Taxonomy" id="328301"/>
    <lineage>
        <taxon>Bacteria</taxon>
        <taxon>Pseudomonadati</taxon>
        <taxon>Thermodesulfobacteriota</taxon>
        <taxon>Syntrophorhabdia</taxon>
        <taxon>Syntrophorhabdales</taxon>
        <taxon>Syntrophorhabdaceae</taxon>
        <taxon>Syntrophorhabdus</taxon>
    </lineage>
</organism>
<sequence length="304" mass="33879">MVFNKTGLIRDDLYVAGLAWSPVYLLAIKEPVLFEAGFHCVGPIYEEAIRNVVNGRMPKILFLTHVHWDHCGATVYLKKAFPGLRVAGSERSAAIIKRPNAQGLIQRLSRNVIPLVAGIDGIDKDKLVTYPFESFEFDIILEDGQTIEIGNGLTVKVMATPGHTRDLISFYIPERRILIATEAGGVRDQAGQIITEFLVDYDMYVASLKRLAALDVDIFCQGHHFVFVGDDVGSFFARSLEAAEEFRDDVEILLDAERGSVERVVQRIKAKQYDTNTGVKQSEQAYLLNLTARVAHLAERALKA</sequence>
<reference evidence="2" key="1">
    <citation type="journal article" date="2020" name="Biotechnol. Biofuels">
        <title>New insights from the biogas microbiome by comprehensive genome-resolved metagenomics of nearly 1600 species originating from multiple anaerobic digesters.</title>
        <authorList>
            <person name="Campanaro S."/>
            <person name="Treu L."/>
            <person name="Rodriguez-R L.M."/>
            <person name="Kovalovszki A."/>
            <person name="Ziels R.M."/>
            <person name="Maus I."/>
            <person name="Zhu X."/>
            <person name="Kougias P.G."/>
            <person name="Basile A."/>
            <person name="Luo G."/>
            <person name="Schluter A."/>
            <person name="Konstantinidis K.T."/>
            <person name="Angelidaki I."/>
        </authorList>
    </citation>
    <scope>NUCLEOTIDE SEQUENCE</scope>
    <source>
        <strain evidence="2">AS06rmzACSIP_7</strain>
    </source>
</reference>